<evidence type="ECO:0000313" key="2">
    <source>
        <dbReference type="Proteomes" id="UP000585638"/>
    </source>
</evidence>
<accession>A0A7W9NK24</accession>
<name>A0A7W9NK24_9PSEU</name>
<organism evidence="1 2">
    <name type="scientific">Kutzneria kofuensis</name>
    <dbReference type="NCBI Taxonomy" id="103725"/>
    <lineage>
        <taxon>Bacteria</taxon>
        <taxon>Bacillati</taxon>
        <taxon>Actinomycetota</taxon>
        <taxon>Actinomycetes</taxon>
        <taxon>Pseudonocardiales</taxon>
        <taxon>Pseudonocardiaceae</taxon>
        <taxon>Kutzneria</taxon>
    </lineage>
</organism>
<comment type="caution">
    <text evidence="1">The sequence shown here is derived from an EMBL/GenBank/DDBJ whole genome shotgun (WGS) entry which is preliminary data.</text>
</comment>
<dbReference type="AlphaFoldDB" id="A0A7W9NK24"/>
<sequence>MFAPRTVPCRLPDGTTTVTTVRHDRRSRMATIRLTGTSLFTVSVRGRHIDELAEALREGDSLGVPCRHAEHGDWLLGVHPHQWWVNPHAERLPMELYLLLPDDQQVIVVFTPDEADQLVFALLTADLVGADQCR</sequence>
<dbReference type="Proteomes" id="UP000585638">
    <property type="component" value="Unassembled WGS sequence"/>
</dbReference>
<protein>
    <submittedName>
        <fullName evidence="1">Uncharacterized protein</fullName>
    </submittedName>
</protein>
<keyword evidence="2" id="KW-1185">Reference proteome</keyword>
<reference evidence="1 2" key="1">
    <citation type="submission" date="2020-08" db="EMBL/GenBank/DDBJ databases">
        <title>Sequencing the genomes of 1000 actinobacteria strains.</title>
        <authorList>
            <person name="Klenk H.-P."/>
        </authorList>
    </citation>
    <scope>NUCLEOTIDE SEQUENCE [LARGE SCALE GENOMIC DNA]</scope>
    <source>
        <strain evidence="1 2">DSM 43851</strain>
    </source>
</reference>
<proteinExistence type="predicted"/>
<dbReference type="RefSeq" id="WP_184867077.1">
    <property type="nucleotide sequence ID" value="NZ_BAAAWY010000024.1"/>
</dbReference>
<dbReference type="EMBL" id="JACHIR010000001">
    <property type="protein sequence ID" value="MBB5895269.1"/>
    <property type="molecule type" value="Genomic_DNA"/>
</dbReference>
<gene>
    <name evidence="1" type="ORF">BJ998_006465</name>
</gene>
<evidence type="ECO:0000313" key="1">
    <source>
        <dbReference type="EMBL" id="MBB5895269.1"/>
    </source>
</evidence>